<keyword evidence="1" id="KW-0812">Transmembrane</keyword>
<protein>
    <submittedName>
        <fullName evidence="2">Uncharacterized protein</fullName>
    </submittedName>
</protein>
<feature type="transmembrane region" description="Helical" evidence="1">
    <location>
        <begin position="30"/>
        <end position="48"/>
    </location>
</feature>
<dbReference type="Proteomes" id="UP000095658">
    <property type="component" value="Unassembled WGS sequence"/>
</dbReference>
<reference evidence="2 3" key="1">
    <citation type="submission" date="2016-06" db="EMBL/GenBank/DDBJ databases">
        <title>Domibacillus iocasae genome sequencing.</title>
        <authorList>
            <person name="Verma A."/>
            <person name="Pal Y."/>
            <person name="Ojha A.K."/>
            <person name="Krishnamurthi S."/>
        </authorList>
    </citation>
    <scope>NUCLEOTIDE SEQUENCE [LARGE SCALE GENOMIC DNA]</scope>
    <source>
        <strain evidence="2 3">DSM 29979</strain>
    </source>
</reference>
<evidence type="ECO:0000256" key="1">
    <source>
        <dbReference type="SAM" id="Phobius"/>
    </source>
</evidence>
<evidence type="ECO:0000313" key="3">
    <source>
        <dbReference type="Proteomes" id="UP000095658"/>
    </source>
</evidence>
<evidence type="ECO:0000313" key="2">
    <source>
        <dbReference type="EMBL" id="OES45460.1"/>
    </source>
</evidence>
<name>A0A1E7DQU6_9BACI</name>
<dbReference type="EMBL" id="MAMP01000015">
    <property type="protein sequence ID" value="OES45460.1"/>
    <property type="molecule type" value="Genomic_DNA"/>
</dbReference>
<organism evidence="2 3">
    <name type="scientific">Domibacillus iocasae</name>
    <dbReference type="NCBI Taxonomy" id="1714016"/>
    <lineage>
        <taxon>Bacteria</taxon>
        <taxon>Bacillati</taxon>
        <taxon>Bacillota</taxon>
        <taxon>Bacilli</taxon>
        <taxon>Bacillales</taxon>
        <taxon>Bacillaceae</taxon>
        <taxon>Domibacillus</taxon>
    </lineage>
</organism>
<keyword evidence="1" id="KW-1133">Transmembrane helix</keyword>
<accession>A0A1E7DQU6</accession>
<keyword evidence="3" id="KW-1185">Reference proteome</keyword>
<proteinExistence type="predicted"/>
<gene>
    <name evidence="2" type="ORF">BA724_17575</name>
</gene>
<feature type="transmembrane region" description="Helical" evidence="1">
    <location>
        <begin position="7"/>
        <end position="24"/>
    </location>
</feature>
<comment type="caution">
    <text evidence="2">The sequence shown here is derived from an EMBL/GenBank/DDBJ whole genome shotgun (WGS) entry which is preliminary data.</text>
</comment>
<dbReference type="AlphaFoldDB" id="A0A1E7DQU6"/>
<sequence length="65" mass="8053">MHRKKYWTLFPLVLLAFLYLYFNYPERIDIGFLVVILFWITYYSWIFIEKKLVTKKDDKSKPPDS</sequence>
<keyword evidence="1" id="KW-0472">Membrane</keyword>